<name>A0A9Q9B5D0_9PEZI</name>
<keyword evidence="2" id="KW-1133">Transmembrane helix</keyword>
<evidence type="ECO:0000313" key="4">
    <source>
        <dbReference type="Proteomes" id="UP001056384"/>
    </source>
</evidence>
<proteinExistence type="predicted"/>
<feature type="compositionally biased region" description="Polar residues" evidence="1">
    <location>
        <begin position="213"/>
        <end position="224"/>
    </location>
</feature>
<evidence type="ECO:0000256" key="2">
    <source>
        <dbReference type="SAM" id="Phobius"/>
    </source>
</evidence>
<accession>A0A9Q9B5D0</accession>
<feature type="region of interest" description="Disordered" evidence="1">
    <location>
        <begin position="172"/>
        <end position="226"/>
    </location>
</feature>
<gene>
    <name evidence="3" type="ORF">Slin15195_G118590</name>
</gene>
<protein>
    <submittedName>
        <fullName evidence="3">Uncharacterized protein</fullName>
    </submittedName>
</protein>
<dbReference type="OrthoDB" id="3648339at2759"/>
<reference evidence="3" key="1">
    <citation type="submission" date="2022-06" db="EMBL/GenBank/DDBJ databases">
        <title>Complete genome sequences of two strains of the flax pathogen Septoria linicola.</title>
        <authorList>
            <person name="Lapalu N."/>
            <person name="Simon A."/>
            <person name="Demenou B."/>
            <person name="Paumier D."/>
            <person name="Guillot M.-P."/>
            <person name="Gout L."/>
            <person name="Valade R."/>
        </authorList>
    </citation>
    <scope>NUCLEOTIDE SEQUENCE</scope>
    <source>
        <strain evidence="3">SE15195</strain>
    </source>
</reference>
<feature type="transmembrane region" description="Helical" evidence="2">
    <location>
        <begin position="6"/>
        <end position="28"/>
    </location>
</feature>
<keyword evidence="4" id="KW-1185">Reference proteome</keyword>
<organism evidence="3 4">
    <name type="scientific">Septoria linicola</name>
    <dbReference type="NCBI Taxonomy" id="215465"/>
    <lineage>
        <taxon>Eukaryota</taxon>
        <taxon>Fungi</taxon>
        <taxon>Dikarya</taxon>
        <taxon>Ascomycota</taxon>
        <taxon>Pezizomycotina</taxon>
        <taxon>Dothideomycetes</taxon>
        <taxon>Dothideomycetidae</taxon>
        <taxon>Mycosphaerellales</taxon>
        <taxon>Mycosphaerellaceae</taxon>
        <taxon>Septoria</taxon>
    </lineage>
</organism>
<keyword evidence="2" id="KW-0472">Membrane</keyword>
<feature type="region of interest" description="Disordered" evidence="1">
    <location>
        <begin position="58"/>
        <end position="83"/>
    </location>
</feature>
<dbReference type="EMBL" id="CP099428">
    <property type="protein sequence ID" value="USW58540.1"/>
    <property type="molecule type" value="Genomic_DNA"/>
</dbReference>
<dbReference type="AlphaFoldDB" id="A0A9Q9B5D0"/>
<sequence length="306" mass="33389">MEMGIVVGIATGSVAFSSLIVLVMVFFIRRRRETKIERSLGTQMFYVPPAVKVVSDEDLEAQQDPPVQEVASRRPQMSHSPTLKSIKPATRTRSMSVESQIVSPLSQSSTNANTTSLSRTSTITNNNATQYKAYKPPSLSAPETPLLAYIPSSPIAPEVPRLPDSLIPGSRITPPPNGWMPESPTTYDPPSRKVSPLSFASQSGSIPGRLSPIQHTPPSRQVSPLPSIARPTISRRSTTDATAISSLYSIAEKPVVYTPKSRYYSAHNTSRQSLIHIEGTQNALPELPGCEPVVMKKHHSWHSMRG</sequence>
<evidence type="ECO:0000313" key="3">
    <source>
        <dbReference type="EMBL" id="USW58540.1"/>
    </source>
</evidence>
<keyword evidence="2" id="KW-0812">Transmembrane</keyword>
<evidence type="ECO:0000256" key="1">
    <source>
        <dbReference type="SAM" id="MobiDB-lite"/>
    </source>
</evidence>
<dbReference type="Proteomes" id="UP001056384">
    <property type="component" value="Chromosome 11"/>
</dbReference>
<feature type="region of interest" description="Disordered" evidence="1">
    <location>
        <begin position="100"/>
        <end position="119"/>
    </location>
</feature>